<name>A0A382PQY2_9ZZZZ</name>
<keyword evidence="6 7" id="KW-0472">Membrane</keyword>
<gene>
    <name evidence="9" type="ORF">METZ01_LOCUS328633</name>
</gene>
<dbReference type="InterPro" id="IPR050256">
    <property type="entry name" value="Glycosyltransferase_2"/>
</dbReference>
<dbReference type="InterPro" id="IPR001173">
    <property type="entry name" value="Glyco_trans_2-like"/>
</dbReference>
<dbReference type="InterPro" id="IPR029044">
    <property type="entry name" value="Nucleotide-diphossugar_trans"/>
</dbReference>
<accession>A0A382PQY2</accession>
<dbReference type="AlphaFoldDB" id="A0A382PQY2"/>
<reference evidence="9" key="1">
    <citation type="submission" date="2018-05" db="EMBL/GenBank/DDBJ databases">
        <authorList>
            <person name="Lanie J.A."/>
            <person name="Ng W.-L."/>
            <person name="Kazmierczak K.M."/>
            <person name="Andrzejewski T.M."/>
            <person name="Davidsen T.M."/>
            <person name="Wayne K.J."/>
            <person name="Tettelin H."/>
            <person name="Glass J.I."/>
            <person name="Rusch D."/>
            <person name="Podicherti R."/>
            <person name="Tsui H.-C.T."/>
            <person name="Winkler M.E."/>
        </authorList>
    </citation>
    <scope>NUCLEOTIDE SEQUENCE</scope>
</reference>
<evidence type="ECO:0000313" key="9">
    <source>
        <dbReference type="EMBL" id="SVC75779.1"/>
    </source>
</evidence>
<evidence type="ECO:0000256" key="2">
    <source>
        <dbReference type="ARBA" id="ARBA00022676"/>
    </source>
</evidence>
<evidence type="ECO:0000256" key="1">
    <source>
        <dbReference type="ARBA" id="ARBA00004141"/>
    </source>
</evidence>
<dbReference type="PANTHER" id="PTHR48090">
    <property type="entry name" value="UNDECAPRENYL-PHOSPHATE 4-DEOXY-4-FORMAMIDO-L-ARABINOSE TRANSFERASE-RELATED"/>
    <property type="match status" value="1"/>
</dbReference>
<comment type="subcellular location">
    <subcellularLocation>
        <location evidence="1">Membrane</location>
        <topology evidence="1">Multi-pass membrane protein</topology>
    </subcellularLocation>
</comment>
<feature type="domain" description="Glycosyltransferase 2-like" evidence="8">
    <location>
        <begin position="12"/>
        <end position="135"/>
    </location>
</feature>
<dbReference type="Pfam" id="PF00535">
    <property type="entry name" value="Glycos_transf_2"/>
    <property type="match status" value="1"/>
</dbReference>
<sequence length="319" mass="36589">MSHSNSKKKKISVICPVFNEENTISLYYERFQKAMSCLQDRYQTELIFVNNCSEDNTLSIAMKLHSQNSSVQVISLTRNFGYQASVLCGLNFATGDAIVVNDVDGEDPPELIPMFVEQWEKGYDIIYGKRGKRPEFLGLTLCRKLFYRLTRAIADNDFILDMAEFSLFTRQVRDEVLKTKTSFPFIRNELAYVGFRQIGVPYNREKRIGGEGNYIGIAGMFRMVQFAVAGILTASTFPLRLIFYLAVPLLISNFIMLFVYLLAPESIPVHFVHILNTMFLITAVTFIATYIARVYKDGIQRPIFVVDWRNTILNDHPSR</sequence>
<keyword evidence="4 7" id="KW-0812">Transmembrane</keyword>
<dbReference type="GO" id="GO:0016757">
    <property type="term" value="F:glycosyltransferase activity"/>
    <property type="evidence" value="ECO:0007669"/>
    <property type="project" value="UniProtKB-KW"/>
</dbReference>
<evidence type="ECO:0000256" key="6">
    <source>
        <dbReference type="ARBA" id="ARBA00023136"/>
    </source>
</evidence>
<feature type="transmembrane region" description="Helical" evidence="7">
    <location>
        <begin position="214"/>
        <end position="235"/>
    </location>
</feature>
<keyword evidence="3" id="KW-0808">Transferase</keyword>
<proteinExistence type="predicted"/>
<evidence type="ECO:0000256" key="5">
    <source>
        <dbReference type="ARBA" id="ARBA00022989"/>
    </source>
</evidence>
<protein>
    <recommendedName>
        <fullName evidence="8">Glycosyltransferase 2-like domain-containing protein</fullName>
    </recommendedName>
</protein>
<evidence type="ECO:0000256" key="3">
    <source>
        <dbReference type="ARBA" id="ARBA00022679"/>
    </source>
</evidence>
<dbReference type="SUPFAM" id="SSF53448">
    <property type="entry name" value="Nucleotide-diphospho-sugar transferases"/>
    <property type="match status" value="1"/>
</dbReference>
<dbReference type="GO" id="GO:0005886">
    <property type="term" value="C:plasma membrane"/>
    <property type="evidence" value="ECO:0007669"/>
    <property type="project" value="TreeGrafter"/>
</dbReference>
<dbReference type="PANTHER" id="PTHR48090:SF1">
    <property type="entry name" value="PROPHAGE BACTOPRENOL GLUCOSYL TRANSFERASE HOMOLOG"/>
    <property type="match status" value="1"/>
</dbReference>
<dbReference type="EMBL" id="UINC01109152">
    <property type="protein sequence ID" value="SVC75779.1"/>
    <property type="molecule type" value="Genomic_DNA"/>
</dbReference>
<evidence type="ECO:0000259" key="8">
    <source>
        <dbReference type="Pfam" id="PF00535"/>
    </source>
</evidence>
<dbReference type="CDD" id="cd04187">
    <property type="entry name" value="DPM1_like_bac"/>
    <property type="match status" value="1"/>
</dbReference>
<evidence type="ECO:0000256" key="7">
    <source>
        <dbReference type="SAM" id="Phobius"/>
    </source>
</evidence>
<organism evidence="9">
    <name type="scientific">marine metagenome</name>
    <dbReference type="NCBI Taxonomy" id="408172"/>
    <lineage>
        <taxon>unclassified sequences</taxon>
        <taxon>metagenomes</taxon>
        <taxon>ecological metagenomes</taxon>
    </lineage>
</organism>
<feature type="transmembrane region" description="Helical" evidence="7">
    <location>
        <begin position="274"/>
        <end position="292"/>
    </location>
</feature>
<evidence type="ECO:0000256" key="4">
    <source>
        <dbReference type="ARBA" id="ARBA00022692"/>
    </source>
</evidence>
<keyword evidence="2" id="KW-0328">Glycosyltransferase</keyword>
<feature type="non-terminal residue" evidence="9">
    <location>
        <position position="319"/>
    </location>
</feature>
<feature type="transmembrane region" description="Helical" evidence="7">
    <location>
        <begin position="241"/>
        <end position="262"/>
    </location>
</feature>
<dbReference type="Gene3D" id="3.90.550.10">
    <property type="entry name" value="Spore Coat Polysaccharide Biosynthesis Protein SpsA, Chain A"/>
    <property type="match status" value="1"/>
</dbReference>
<keyword evidence="5 7" id="KW-1133">Transmembrane helix</keyword>